<dbReference type="PROSITE" id="PS50011">
    <property type="entry name" value="PROTEIN_KINASE_DOM"/>
    <property type="match status" value="1"/>
</dbReference>
<dbReference type="SMART" id="SM00220">
    <property type="entry name" value="S_TKc"/>
    <property type="match status" value="1"/>
</dbReference>
<dbReference type="GO" id="GO:0004674">
    <property type="term" value="F:protein serine/threonine kinase activity"/>
    <property type="evidence" value="ECO:0007669"/>
    <property type="project" value="UniProtKB-KW"/>
</dbReference>
<protein>
    <recommendedName>
        <fullName evidence="3">polo kinase</fullName>
        <ecNumber evidence="3">2.7.11.21</ecNumber>
    </recommendedName>
</protein>
<evidence type="ECO:0000256" key="14">
    <source>
        <dbReference type="ARBA" id="ARBA00048347"/>
    </source>
</evidence>
<evidence type="ECO:0000256" key="4">
    <source>
        <dbReference type="ARBA" id="ARBA00022490"/>
    </source>
</evidence>
<dbReference type="GO" id="GO:0005524">
    <property type="term" value="F:ATP binding"/>
    <property type="evidence" value="ECO:0007669"/>
    <property type="project" value="UniProtKB-KW"/>
</dbReference>
<dbReference type="Proteomes" id="UP000030758">
    <property type="component" value="Unassembled WGS sequence"/>
</dbReference>
<dbReference type="AlphaFoldDB" id="A0A085MY94"/>
<proteinExistence type="predicted"/>
<dbReference type="GO" id="GO:0000922">
    <property type="term" value="C:spindle pole"/>
    <property type="evidence" value="ECO:0007669"/>
    <property type="project" value="TreeGrafter"/>
</dbReference>
<evidence type="ECO:0000256" key="5">
    <source>
        <dbReference type="ARBA" id="ARBA00022527"/>
    </source>
</evidence>
<feature type="domain" description="Protein kinase" evidence="15">
    <location>
        <begin position="1"/>
        <end position="208"/>
    </location>
</feature>
<evidence type="ECO:0000256" key="2">
    <source>
        <dbReference type="ARBA" id="ARBA00004300"/>
    </source>
</evidence>
<evidence type="ECO:0000256" key="11">
    <source>
        <dbReference type="ARBA" id="ARBA00023212"/>
    </source>
</evidence>
<evidence type="ECO:0000313" key="16">
    <source>
        <dbReference type="EMBL" id="KFD49138.1"/>
    </source>
</evidence>
<comment type="catalytic activity">
    <reaction evidence="13">
        <text>L-threonyl-[protein] + ATP = O-phospho-L-threonyl-[protein] + ADP + H(+)</text>
        <dbReference type="Rhea" id="RHEA:46608"/>
        <dbReference type="Rhea" id="RHEA-COMP:11060"/>
        <dbReference type="Rhea" id="RHEA-COMP:11605"/>
        <dbReference type="ChEBI" id="CHEBI:15378"/>
        <dbReference type="ChEBI" id="CHEBI:30013"/>
        <dbReference type="ChEBI" id="CHEBI:30616"/>
        <dbReference type="ChEBI" id="CHEBI:61977"/>
        <dbReference type="ChEBI" id="CHEBI:456216"/>
        <dbReference type="EC" id="2.7.11.21"/>
    </reaction>
</comment>
<evidence type="ECO:0000256" key="10">
    <source>
        <dbReference type="ARBA" id="ARBA00022840"/>
    </source>
</evidence>
<keyword evidence="5" id="KW-0723">Serine/threonine-protein kinase</keyword>
<accession>A0A085MY94</accession>
<dbReference type="Pfam" id="PF00069">
    <property type="entry name" value="Pkinase"/>
    <property type="match status" value="1"/>
</dbReference>
<evidence type="ECO:0000256" key="3">
    <source>
        <dbReference type="ARBA" id="ARBA00012424"/>
    </source>
</evidence>
<comment type="catalytic activity">
    <reaction evidence="14">
        <text>L-seryl-[protein] + ATP = O-phospho-L-seryl-[protein] + ADP + H(+)</text>
        <dbReference type="Rhea" id="RHEA:17989"/>
        <dbReference type="Rhea" id="RHEA-COMP:9863"/>
        <dbReference type="Rhea" id="RHEA-COMP:11604"/>
        <dbReference type="ChEBI" id="CHEBI:15378"/>
        <dbReference type="ChEBI" id="CHEBI:29999"/>
        <dbReference type="ChEBI" id="CHEBI:30616"/>
        <dbReference type="ChEBI" id="CHEBI:83421"/>
        <dbReference type="ChEBI" id="CHEBI:456216"/>
        <dbReference type="EC" id="2.7.11.21"/>
    </reaction>
</comment>
<dbReference type="GO" id="GO:0005634">
    <property type="term" value="C:nucleus"/>
    <property type="evidence" value="ECO:0007669"/>
    <property type="project" value="UniProtKB-SubCell"/>
</dbReference>
<dbReference type="InterPro" id="IPR000719">
    <property type="entry name" value="Prot_kinase_dom"/>
</dbReference>
<dbReference type="InterPro" id="IPR008271">
    <property type="entry name" value="Ser/Thr_kinase_AS"/>
</dbReference>
<evidence type="ECO:0000313" key="18">
    <source>
        <dbReference type="Proteomes" id="UP000030764"/>
    </source>
</evidence>
<keyword evidence="7" id="KW-0677">Repeat</keyword>
<dbReference type="Gene3D" id="1.10.510.10">
    <property type="entry name" value="Transferase(Phosphotransferase) domain 1"/>
    <property type="match status" value="1"/>
</dbReference>
<dbReference type="EMBL" id="KL363277">
    <property type="protein sequence ID" value="KFD49138.1"/>
    <property type="molecule type" value="Genomic_DNA"/>
</dbReference>
<dbReference type="SUPFAM" id="SSF56112">
    <property type="entry name" value="Protein kinase-like (PK-like)"/>
    <property type="match status" value="1"/>
</dbReference>
<organism evidence="17">
    <name type="scientific">Trichuris suis</name>
    <name type="common">pig whipworm</name>
    <dbReference type="NCBI Taxonomy" id="68888"/>
    <lineage>
        <taxon>Eukaryota</taxon>
        <taxon>Metazoa</taxon>
        <taxon>Ecdysozoa</taxon>
        <taxon>Nematoda</taxon>
        <taxon>Enoplea</taxon>
        <taxon>Dorylaimia</taxon>
        <taxon>Trichinellida</taxon>
        <taxon>Trichuridae</taxon>
        <taxon>Trichuris</taxon>
    </lineage>
</organism>
<dbReference type="EMBL" id="KL367601">
    <property type="protein sequence ID" value="KFD62190.1"/>
    <property type="molecule type" value="Genomic_DNA"/>
</dbReference>
<keyword evidence="9" id="KW-0418">Kinase</keyword>
<evidence type="ECO:0000256" key="1">
    <source>
        <dbReference type="ARBA" id="ARBA00004123"/>
    </source>
</evidence>
<keyword evidence="6" id="KW-0808">Transferase</keyword>
<dbReference type="GO" id="GO:0007052">
    <property type="term" value="P:mitotic spindle organization"/>
    <property type="evidence" value="ECO:0007669"/>
    <property type="project" value="TreeGrafter"/>
</dbReference>
<comment type="subcellular location">
    <subcellularLocation>
        <location evidence="2">Cytoplasm</location>
        <location evidence="2">Cytoskeleton</location>
        <location evidence="2">Microtubule organizing center</location>
        <location evidence="2">Centrosome</location>
    </subcellularLocation>
    <subcellularLocation>
        <location evidence="1">Nucleus</location>
    </subcellularLocation>
</comment>
<dbReference type="EC" id="2.7.11.21" evidence="3"/>
<sequence>MAQEIEIHNKLCHENIVKFYRHFEDDENVYILLELCCRRSLMELHKRRRTITEPEARYFLVQIINATAYLHSNRIIHRDMKLGNLFLNDNMTVKLGDFGLATVLDFDGERKRTLCGTPNYIAPEVLCKKGHSYEVDIWAIGCILYTLLVGKPPFETDSLKDTYARIQRNEYHVPSRLSPAARQMIQRILQTDPKNRPNVTELLKFQFVSSGFRPHHLPTSCLTMAPKFPVEAVGGRLSLDRKPFSEMNKIGENKEAAGAPTTSRILAAVPEGEIANHNNDNQEFEMSVAVKQEMPTDWYLSQMYKQLLEFAQSQSGNIPHPRQGMNIVLMTICIFP</sequence>
<evidence type="ECO:0000256" key="9">
    <source>
        <dbReference type="ARBA" id="ARBA00022777"/>
    </source>
</evidence>
<evidence type="ECO:0000256" key="7">
    <source>
        <dbReference type="ARBA" id="ARBA00022737"/>
    </source>
</evidence>
<dbReference type="GO" id="GO:0000776">
    <property type="term" value="C:kinetochore"/>
    <property type="evidence" value="ECO:0007669"/>
    <property type="project" value="TreeGrafter"/>
</dbReference>
<dbReference type="FunFam" id="1.10.510.10:FF:000727">
    <property type="entry name" value="Serine/threonine-protein kinase PLK"/>
    <property type="match status" value="1"/>
</dbReference>
<reference evidence="17 18" key="1">
    <citation type="journal article" date="2014" name="Nat. Genet.">
        <title>Genome and transcriptome of the porcine whipworm Trichuris suis.</title>
        <authorList>
            <person name="Jex A.R."/>
            <person name="Nejsum P."/>
            <person name="Schwarz E.M."/>
            <person name="Hu L."/>
            <person name="Young N.D."/>
            <person name="Hall R.S."/>
            <person name="Korhonen P.K."/>
            <person name="Liao S."/>
            <person name="Thamsborg S."/>
            <person name="Xia J."/>
            <person name="Xu P."/>
            <person name="Wang S."/>
            <person name="Scheerlinck J.P."/>
            <person name="Hofmann A."/>
            <person name="Sternberg P.W."/>
            <person name="Wang J."/>
            <person name="Gasser R.B."/>
        </authorList>
    </citation>
    <scope>NUCLEOTIDE SEQUENCE [LARGE SCALE GENOMIC DNA]</scope>
    <source>
        <strain evidence="17">DCEP-RM93F</strain>
        <strain evidence="16">DCEP-RM93M</strain>
    </source>
</reference>
<dbReference type="Proteomes" id="UP000030764">
    <property type="component" value="Unassembled WGS sequence"/>
</dbReference>
<keyword evidence="4" id="KW-0963">Cytoplasm</keyword>
<dbReference type="GO" id="GO:0005813">
    <property type="term" value="C:centrosome"/>
    <property type="evidence" value="ECO:0007669"/>
    <property type="project" value="UniProtKB-SubCell"/>
</dbReference>
<gene>
    <name evidence="16" type="ORF">M513_09962</name>
    <name evidence="17" type="ORF">M514_09962</name>
</gene>
<evidence type="ECO:0000256" key="13">
    <source>
        <dbReference type="ARBA" id="ARBA00047802"/>
    </source>
</evidence>
<dbReference type="PROSITE" id="PS00108">
    <property type="entry name" value="PROTEIN_KINASE_ST"/>
    <property type="match status" value="1"/>
</dbReference>
<keyword evidence="10" id="KW-0067">ATP-binding</keyword>
<keyword evidence="8" id="KW-0547">Nucleotide-binding</keyword>
<keyword evidence="12" id="KW-0539">Nucleus</keyword>
<dbReference type="GO" id="GO:0005737">
    <property type="term" value="C:cytoplasm"/>
    <property type="evidence" value="ECO:0007669"/>
    <property type="project" value="TreeGrafter"/>
</dbReference>
<keyword evidence="18" id="KW-1185">Reference proteome</keyword>
<name>A0A085MY94_9BILA</name>
<dbReference type="PANTHER" id="PTHR24345:SF93">
    <property type="entry name" value="SERINE_THREONINE-PROTEIN KINASE PLK1"/>
    <property type="match status" value="1"/>
</dbReference>
<keyword evidence="11" id="KW-0206">Cytoskeleton</keyword>
<evidence type="ECO:0000256" key="6">
    <source>
        <dbReference type="ARBA" id="ARBA00022679"/>
    </source>
</evidence>
<evidence type="ECO:0000313" key="17">
    <source>
        <dbReference type="EMBL" id="KFD62190.1"/>
    </source>
</evidence>
<evidence type="ECO:0000259" key="15">
    <source>
        <dbReference type="PROSITE" id="PS50011"/>
    </source>
</evidence>
<evidence type="ECO:0000256" key="8">
    <source>
        <dbReference type="ARBA" id="ARBA00022741"/>
    </source>
</evidence>
<evidence type="ECO:0000256" key="12">
    <source>
        <dbReference type="ARBA" id="ARBA00023242"/>
    </source>
</evidence>
<dbReference type="PANTHER" id="PTHR24345">
    <property type="entry name" value="SERINE/THREONINE-PROTEIN KINASE PLK"/>
    <property type="match status" value="1"/>
</dbReference>
<dbReference type="InterPro" id="IPR011009">
    <property type="entry name" value="Kinase-like_dom_sf"/>
</dbReference>